<dbReference type="Proteomes" id="UP000299102">
    <property type="component" value="Unassembled WGS sequence"/>
</dbReference>
<gene>
    <name evidence="2" type="ORF">EVAR_37604_1</name>
</gene>
<sequence length="198" mass="22802">MTSTLSITGRREQALSRGKPAWEPPGSRWSSLPMDTHNSRGVTCVLPASCIRVRYLMVGGVSCVDRSSPEHYRKYRIRYRLTQRWPPRRHPLFAHDYVVKERYTVLAHCFRTQTVKPSEQYEIRVSPRRPPPGGRRAGAHPALISSPSSRTKTPGQRMTRARRDVPFFCRRQRRLSLHESINASIGRSVAITFFEALF</sequence>
<protein>
    <submittedName>
        <fullName evidence="2">Uncharacterized protein</fullName>
    </submittedName>
</protein>
<reference evidence="2 3" key="1">
    <citation type="journal article" date="2019" name="Commun. Biol.">
        <title>The bagworm genome reveals a unique fibroin gene that provides high tensile strength.</title>
        <authorList>
            <person name="Kono N."/>
            <person name="Nakamura H."/>
            <person name="Ohtoshi R."/>
            <person name="Tomita M."/>
            <person name="Numata K."/>
            <person name="Arakawa K."/>
        </authorList>
    </citation>
    <scope>NUCLEOTIDE SEQUENCE [LARGE SCALE GENOMIC DNA]</scope>
</reference>
<keyword evidence="3" id="KW-1185">Reference proteome</keyword>
<feature type="region of interest" description="Disordered" evidence="1">
    <location>
        <begin position="1"/>
        <end position="28"/>
    </location>
</feature>
<accession>A0A4C1VNC1</accession>
<name>A0A4C1VNC1_EUMVA</name>
<comment type="caution">
    <text evidence="2">The sequence shown here is derived from an EMBL/GenBank/DDBJ whole genome shotgun (WGS) entry which is preliminary data.</text>
</comment>
<evidence type="ECO:0000313" key="3">
    <source>
        <dbReference type="Proteomes" id="UP000299102"/>
    </source>
</evidence>
<evidence type="ECO:0000256" key="1">
    <source>
        <dbReference type="SAM" id="MobiDB-lite"/>
    </source>
</evidence>
<feature type="compositionally biased region" description="Polar residues" evidence="1">
    <location>
        <begin position="145"/>
        <end position="156"/>
    </location>
</feature>
<organism evidence="2 3">
    <name type="scientific">Eumeta variegata</name>
    <name type="common">Bagworm moth</name>
    <name type="synonym">Eumeta japonica</name>
    <dbReference type="NCBI Taxonomy" id="151549"/>
    <lineage>
        <taxon>Eukaryota</taxon>
        <taxon>Metazoa</taxon>
        <taxon>Ecdysozoa</taxon>
        <taxon>Arthropoda</taxon>
        <taxon>Hexapoda</taxon>
        <taxon>Insecta</taxon>
        <taxon>Pterygota</taxon>
        <taxon>Neoptera</taxon>
        <taxon>Endopterygota</taxon>
        <taxon>Lepidoptera</taxon>
        <taxon>Glossata</taxon>
        <taxon>Ditrysia</taxon>
        <taxon>Tineoidea</taxon>
        <taxon>Psychidae</taxon>
        <taxon>Oiketicinae</taxon>
        <taxon>Eumeta</taxon>
    </lineage>
</organism>
<feature type="region of interest" description="Disordered" evidence="1">
    <location>
        <begin position="124"/>
        <end position="161"/>
    </location>
</feature>
<dbReference type="EMBL" id="BGZK01000378">
    <property type="protein sequence ID" value="GBP40203.1"/>
    <property type="molecule type" value="Genomic_DNA"/>
</dbReference>
<dbReference type="AlphaFoldDB" id="A0A4C1VNC1"/>
<proteinExistence type="predicted"/>
<evidence type="ECO:0000313" key="2">
    <source>
        <dbReference type="EMBL" id="GBP40203.1"/>
    </source>
</evidence>